<gene>
    <name evidence="5" type="ORF">A3C96_01010</name>
</gene>
<dbReference type="CDD" id="cd07560">
    <property type="entry name" value="Peptidase_S41_CPP"/>
    <property type="match status" value="1"/>
</dbReference>
<dbReference type="AlphaFoldDB" id="A0A1F7U3L5"/>
<dbReference type="GO" id="GO:0008236">
    <property type="term" value="F:serine-type peptidase activity"/>
    <property type="evidence" value="ECO:0007669"/>
    <property type="project" value="UniProtKB-KW"/>
</dbReference>
<dbReference type="Proteomes" id="UP000177088">
    <property type="component" value="Unassembled WGS sequence"/>
</dbReference>
<evidence type="ECO:0000256" key="2">
    <source>
        <dbReference type="ARBA" id="ARBA00022801"/>
    </source>
</evidence>
<evidence type="ECO:0000256" key="3">
    <source>
        <dbReference type="ARBA" id="ARBA00022825"/>
    </source>
</evidence>
<comment type="caution">
    <text evidence="5">The sequence shown here is derived from an EMBL/GenBank/DDBJ whole genome shotgun (WGS) entry which is preliminary data.</text>
</comment>
<dbReference type="GO" id="GO:0030288">
    <property type="term" value="C:outer membrane-bounded periplasmic space"/>
    <property type="evidence" value="ECO:0007669"/>
    <property type="project" value="TreeGrafter"/>
</dbReference>
<dbReference type="InterPro" id="IPR004447">
    <property type="entry name" value="Peptidase_S41A"/>
</dbReference>
<evidence type="ECO:0000256" key="1">
    <source>
        <dbReference type="ARBA" id="ARBA00022670"/>
    </source>
</evidence>
<dbReference type="InterPro" id="IPR005151">
    <property type="entry name" value="Tail-specific_protease"/>
</dbReference>
<dbReference type="Gene3D" id="3.90.226.10">
    <property type="entry name" value="2-enoyl-CoA Hydratase, Chain A, domain 1"/>
    <property type="match status" value="1"/>
</dbReference>
<dbReference type="SUPFAM" id="SSF52096">
    <property type="entry name" value="ClpP/crotonase"/>
    <property type="match status" value="1"/>
</dbReference>
<dbReference type="PANTHER" id="PTHR32060:SF22">
    <property type="entry name" value="CARBOXYL-TERMINAL-PROCESSING PEPTIDASE 3, CHLOROPLASTIC"/>
    <property type="match status" value="1"/>
</dbReference>
<dbReference type="InterPro" id="IPR029045">
    <property type="entry name" value="ClpP/crotonase-like_dom_sf"/>
</dbReference>
<organism evidence="5 6">
    <name type="scientific">Candidatus Uhrbacteria bacterium RIFCSPHIGHO2_02_FULL_60_10</name>
    <dbReference type="NCBI Taxonomy" id="1802392"/>
    <lineage>
        <taxon>Bacteria</taxon>
        <taxon>Candidatus Uhriibacteriota</taxon>
    </lineage>
</organism>
<dbReference type="GO" id="GO:0007165">
    <property type="term" value="P:signal transduction"/>
    <property type="evidence" value="ECO:0007669"/>
    <property type="project" value="TreeGrafter"/>
</dbReference>
<keyword evidence="3" id="KW-0720">Serine protease</keyword>
<evidence type="ECO:0000313" key="6">
    <source>
        <dbReference type="Proteomes" id="UP000177088"/>
    </source>
</evidence>
<proteinExistence type="predicted"/>
<dbReference type="GO" id="GO:0006508">
    <property type="term" value="P:proteolysis"/>
    <property type="evidence" value="ECO:0007669"/>
    <property type="project" value="UniProtKB-KW"/>
</dbReference>
<keyword evidence="1" id="KW-0645">Protease</keyword>
<feature type="domain" description="Tail specific protease" evidence="4">
    <location>
        <begin position="2"/>
        <end position="152"/>
    </location>
</feature>
<evidence type="ECO:0000313" key="5">
    <source>
        <dbReference type="EMBL" id="OGL72364.1"/>
    </source>
</evidence>
<name>A0A1F7U3L5_9BACT</name>
<dbReference type="SMART" id="SM00245">
    <property type="entry name" value="TSPc"/>
    <property type="match status" value="1"/>
</dbReference>
<accession>A0A1F7U3L5</accession>
<reference evidence="5 6" key="1">
    <citation type="journal article" date="2016" name="Nat. Commun.">
        <title>Thousands of microbial genomes shed light on interconnected biogeochemical processes in an aquifer system.</title>
        <authorList>
            <person name="Anantharaman K."/>
            <person name="Brown C.T."/>
            <person name="Hug L.A."/>
            <person name="Sharon I."/>
            <person name="Castelle C.J."/>
            <person name="Probst A.J."/>
            <person name="Thomas B.C."/>
            <person name="Singh A."/>
            <person name="Wilkins M.J."/>
            <person name="Karaoz U."/>
            <person name="Brodie E.L."/>
            <person name="Williams K.H."/>
            <person name="Hubbard S.S."/>
            <person name="Banfield J.F."/>
        </authorList>
    </citation>
    <scope>NUCLEOTIDE SEQUENCE [LARGE SCALE GENOMIC DNA]</scope>
</reference>
<sequence length="196" mass="20664">MTAPKFAEAARSIMLENPAGLILDLRNNPGGYLESAVEVAGQWAPRQVIVLEKFSDGKEQKYTAPDDGLLVDVPTVVLANGGSASAAEIVAGALKDYGKAVVVGTQTYGKGSVQDYMSYDDDSALKLTVALWYTPKGATIDKQGIKPDIEVTMTPEDINKDLDPQLDKALEVILNPAASVVPTPTATSGSQPTAKE</sequence>
<protein>
    <recommendedName>
        <fullName evidence="4">Tail specific protease domain-containing protein</fullName>
    </recommendedName>
</protein>
<dbReference type="EMBL" id="MGEA01000097">
    <property type="protein sequence ID" value="OGL72364.1"/>
    <property type="molecule type" value="Genomic_DNA"/>
</dbReference>
<dbReference type="PANTHER" id="PTHR32060">
    <property type="entry name" value="TAIL-SPECIFIC PROTEASE"/>
    <property type="match status" value="1"/>
</dbReference>
<evidence type="ECO:0000259" key="4">
    <source>
        <dbReference type="SMART" id="SM00245"/>
    </source>
</evidence>
<dbReference type="GO" id="GO:0004175">
    <property type="term" value="F:endopeptidase activity"/>
    <property type="evidence" value="ECO:0007669"/>
    <property type="project" value="TreeGrafter"/>
</dbReference>
<keyword evidence="2" id="KW-0378">Hydrolase</keyword>
<dbReference type="Pfam" id="PF03572">
    <property type="entry name" value="Peptidase_S41"/>
    <property type="match status" value="1"/>
</dbReference>